<dbReference type="PRINTS" id="PR00926">
    <property type="entry name" value="MITOCARRIER"/>
</dbReference>
<comment type="subcellular location">
    <subcellularLocation>
        <location evidence="1 11">Membrane</location>
        <topology evidence="1 11">Multi-pass membrane protein</topology>
    </subcellularLocation>
</comment>
<evidence type="ECO:0000313" key="12">
    <source>
        <dbReference type="EMBL" id="TYI59354.1"/>
    </source>
</evidence>
<dbReference type="PANTHER" id="PTHR45635:SF23">
    <property type="entry name" value="ADP_ATP TRANSLOCASE"/>
    <property type="match status" value="1"/>
</dbReference>
<reference evidence="12 13" key="1">
    <citation type="submission" date="2019-07" db="EMBL/GenBank/DDBJ databases">
        <title>WGS assembly of Gossypium mustelinum.</title>
        <authorList>
            <person name="Chen Z.J."/>
            <person name="Sreedasyam A."/>
            <person name="Ando A."/>
            <person name="Song Q."/>
            <person name="De L."/>
            <person name="Hulse-Kemp A."/>
            <person name="Ding M."/>
            <person name="Ye W."/>
            <person name="Kirkbride R."/>
            <person name="Jenkins J."/>
            <person name="Plott C."/>
            <person name="Lovell J."/>
            <person name="Lin Y.-M."/>
            <person name="Vaughn R."/>
            <person name="Liu B."/>
            <person name="Li W."/>
            <person name="Simpson S."/>
            <person name="Scheffler B."/>
            <person name="Saski C."/>
            <person name="Grover C."/>
            <person name="Hu G."/>
            <person name="Conover J."/>
            <person name="Carlson J."/>
            <person name="Shu S."/>
            <person name="Boston L."/>
            <person name="Williams M."/>
            <person name="Peterson D."/>
            <person name="Mcgee K."/>
            <person name="Jones D."/>
            <person name="Wendel J."/>
            <person name="Stelly D."/>
            <person name="Grimwood J."/>
            <person name="Schmutz J."/>
        </authorList>
    </citation>
    <scope>NUCLEOTIDE SEQUENCE [LARGE SCALE GENOMIC DNA]</scope>
    <source>
        <strain evidence="12">1408120.09</strain>
    </source>
</reference>
<comment type="catalytic activity">
    <reaction evidence="8">
        <text>ADP(in) + ATP(out) = ADP(out) + ATP(in)</text>
        <dbReference type="Rhea" id="RHEA:34999"/>
        <dbReference type="ChEBI" id="CHEBI:30616"/>
        <dbReference type="ChEBI" id="CHEBI:456216"/>
    </reaction>
    <physiologicalReaction direction="left-to-right" evidence="8">
        <dbReference type="Rhea" id="RHEA:35000"/>
    </physiologicalReaction>
</comment>
<dbReference type="GO" id="GO:0140021">
    <property type="term" value="P:mitochondrial ADP transmembrane transport"/>
    <property type="evidence" value="ECO:0007669"/>
    <property type="project" value="InterPro"/>
</dbReference>
<evidence type="ECO:0000256" key="5">
    <source>
        <dbReference type="ARBA" id="ARBA00022737"/>
    </source>
</evidence>
<feature type="repeat" description="Solcar" evidence="9">
    <location>
        <begin position="206"/>
        <end position="295"/>
    </location>
</feature>
<dbReference type="AlphaFoldDB" id="A0A5D2T4Y2"/>
<keyword evidence="4 9" id="KW-0812">Transmembrane</keyword>
<dbReference type="Gene3D" id="1.50.40.10">
    <property type="entry name" value="Mitochondrial carrier domain"/>
    <property type="match status" value="1"/>
</dbReference>
<dbReference type="InterPro" id="IPR023395">
    <property type="entry name" value="MCP_dom_sf"/>
</dbReference>
<evidence type="ECO:0000256" key="7">
    <source>
        <dbReference type="ARBA" id="ARBA00023136"/>
    </source>
</evidence>
<evidence type="ECO:0000256" key="1">
    <source>
        <dbReference type="ARBA" id="ARBA00004141"/>
    </source>
</evidence>
<evidence type="ECO:0000256" key="6">
    <source>
        <dbReference type="ARBA" id="ARBA00022989"/>
    </source>
</evidence>
<feature type="repeat" description="Solcar" evidence="9">
    <location>
        <begin position="109"/>
        <end position="198"/>
    </location>
</feature>
<evidence type="ECO:0000256" key="11">
    <source>
        <dbReference type="RuleBase" id="RU368008"/>
    </source>
</evidence>
<accession>A0A5D2T4Y2</accession>
<dbReference type="Proteomes" id="UP000323597">
    <property type="component" value="Chromosome D10"/>
</dbReference>
<dbReference type="PANTHER" id="PTHR45635">
    <property type="entry name" value="ADP,ATP CARRIER PROTEIN 1-RELATED-RELATED"/>
    <property type="match status" value="1"/>
</dbReference>
<dbReference type="SUPFAM" id="SSF103506">
    <property type="entry name" value="Mitochondrial carrier"/>
    <property type="match status" value="1"/>
</dbReference>
<keyword evidence="5" id="KW-0677">Repeat</keyword>
<comment type="subunit">
    <text evidence="11">Monomer.</text>
</comment>
<sequence length="397" mass="44712">MALITGFPAPASQCKIHTPFAFSFYFQLQLQQKLFSDMDNLTIRVSCRTEHEPLHPPISQKIHWQLDLSFRHFNYTTPLIESIRGNGASSVVKPMPAAFVGAPMESSKASFITKMVLLDAAKAAVAPFERVKLLMQNQNDIIKSGRLPKPYNGIFHCFATTIRHEGIFSLWRGYPVMAIGDVFSKVIRYNIFEYAKTREDIRWTSMRVLELNCVAFFATQLLVHPFLYAGTRMATDVKITGNSGQRQFNGITDFYRKTLKSYGIVGLYRGFNITLVELVMLGALSTGLSPWKQYYSYILQNDYLSRVMVEFGFDICGKMATYSMDTVSRRMMMTWGGGVKTFYNGAGAEILLCAAYTGTVMLVIYVADVIRAATEKGSDDGRSALGFTARWKDPRGK</sequence>
<dbReference type="GO" id="GO:0005743">
    <property type="term" value="C:mitochondrial inner membrane"/>
    <property type="evidence" value="ECO:0007669"/>
    <property type="project" value="InterPro"/>
</dbReference>
<evidence type="ECO:0000256" key="2">
    <source>
        <dbReference type="ARBA" id="ARBA00006375"/>
    </source>
</evidence>
<organism evidence="12 13">
    <name type="scientific">Gossypium mustelinum</name>
    <name type="common">Cotton</name>
    <name type="synonym">Gossypium caicoense</name>
    <dbReference type="NCBI Taxonomy" id="34275"/>
    <lineage>
        <taxon>Eukaryota</taxon>
        <taxon>Viridiplantae</taxon>
        <taxon>Streptophyta</taxon>
        <taxon>Embryophyta</taxon>
        <taxon>Tracheophyta</taxon>
        <taxon>Spermatophyta</taxon>
        <taxon>Magnoliopsida</taxon>
        <taxon>eudicotyledons</taxon>
        <taxon>Gunneridae</taxon>
        <taxon>Pentapetalae</taxon>
        <taxon>rosids</taxon>
        <taxon>malvids</taxon>
        <taxon>Malvales</taxon>
        <taxon>Malvaceae</taxon>
        <taxon>Malvoideae</taxon>
        <taxon>Gossypium</taxon>
    </lineage>
</organism>
<keyword evidence="13" id="KW-1185">Reference proteome</keyword>
<dbReference type="Pfam" id="PF00153">
    <property type="entry name" value="Mito_carr"/>
    <property type="match status" value="2"/>
</dbReference>
<comment type="similarity">
    <text evidence="2 10">Belongs to the mitochondrial carrier (TC 2.A.29) family.</text>
</comment>
<evidence type="ECO:0000256" key="3">
    <source>
        <dbReference type="ARBA" id="ARBA00022448"/>
    </source>
</evidence>
<evidence type="ECO:0000256" key="4">
    <source>
        <dbReference type="ARBA" id="ARBA00022692"/>
    </source>
</evidence>
<dbReference type="EMBL" id="CM017658">
    <property type="protein sequence ID" value="TYI59354.1"/>
    <property type="molecule type" value="Genomic_DNA"/>
</dbReference>
<dbReference type="GO" id="GO:1990544">
    <property type="term" value="P:mitochondrial ATP transmembrane transport"/>
    <property type="evidence" value="ECO:0007669"/>
    <property type="project" value="InterPro"/>
</dbReference>
<dbReference type="InterPro" id="IPR002067">
    <property type="entry name" value="MCP"/>
</dbReference>
<keyword evidence="3 10" id="KW-0813">Transport</keyword>
<comment type="function">
    <text evidence="11">Catalyzes the exchange of ADP and ATP across the membrane.</text>
</comment>
<dbReference type="InterPro" id="IPR002113">
    <property type="entry name" value="ADT_euk_type"/>
</dbReference>
<gene>
    <name evidence="12" type="ORF">E1A91_D10G030900v1</name>
</gene>
<dbReference type="GO" id="GO:0005471">
    <property type="term" value="F:ATP:ADP antiporter activity"/>
    <property type="evidence" value="ECO:0007669"/>
    <property type="project" value="UniProtKB-UniRule"/>
</dbReference>
<proteinExistence type="inferred from homology"/>
<evidence type="ECO:0000313" key="13">
    <source>
        <dbReference type="Proteomes" id="UP000323597"/>
    </source>
</evidence>
<protein>
    <recommendedName>
        <fullName evidence="11">ADP/ATP translocase</fullName>
    </recommendedName>
    <alternativeName>
        <fullName evidence="11">ADP,ATP carrier protein</fullName>
    </alternativeName>
</protein>
<keyword evidence="6" id="KW-1133">Transmembrane helix</keyword>
<keyword evidence="7 9" id="KW-0472">Membrane</keyword>
<evidence type="ECO:0000256" key="10">
    <source>
        <dbReference type="RuleBase" id="RU000488"/>
    </source>
</evidence>
<dbReference type="PROSITE" id="PS50920">
    <property type="entry name" value="SOLCAR"/>
    <property type="match status" value="2"/>
</dbReference>
<dbReference type="InterPro" id="IPR018108">
    <property type="entry name" value="MCP_transmembrane"/>
</dbReference>
<evidence type="ECO:0000256" key="9">
    <source>
        <dbReference type="PROSITE-ProRule" id="PRU00282"/>
    </source>
</evidence>
<evidence type="ECO:0000256" key="8">
    <source>
        <dbReference type="ARBA" id="ARBA00024143"/>
    </source>
</evidence>
<name>A0A5D2T4Y2_GOSMU</name>